<evidence type="ECO:0000313" key="3">
    <source>
        <dbReference type="Proteomes" id="UP001500713"/>
    </source>
</evidence>
<accession>A0ABN1A049</accession>
<keyword evidence="3" id="KW-1185">Reference proteome</keyword>
<keyword evidence="1" id="KW-0472">Membrane</keyword>
<protein>
    <submittedName>
        <fullName evidence="2">Uncharacterized protein</fullName>
    </submittedName>
</protein>
<dbReference type="EMBL" id="BAAAEM010000002">
    <property type="protein sequence ID" value="GAA0464324.1"/>
    <property type="molecule type" value="Genomic_DNA"/>
</dbReference>
<dbReference type="RefSeq" id="WP_229954341.1">
    <property type="nucleotide sequence ID" value="NZ_BAAAEM010000002.1"/>
</dbReference>
<evidence type="ECO:0000313" key="2">
    <source>
        <dbReference type="EMBL" id="GAA0464324.1"/>
    </source>
</evidence>
<name>A0ABN1A049_9SPHN</name>
<keyword evidence="1" id="KW-1133">Transmembrane helix</keyword>
<dbReference type="Proteomes" id="UP001500713">
    <property type="component" value="Unassembled WGS sequence"/>
</dbReference>
<comment type="caution">
    <text evidence="2">The sequence shown here is derived from an EMBL/GenBank/DDBJ whole genome shotgun (WGS) entry which is preliminary data.</text>
</comment>
<keyword evidence="1" id="KW-0812">Transmembrane</keyword>
<sequence>MATVNNTESASQPKSRKGRVALYILALFLLILAAVFAYNYSFIKGQLGIGTAYGARVACSCHYVGGRDLTDCEKDFEPGMEVISLSLDDEKRHVTASVPLLASATAEFREGWGCVILTEAEAD</sequence>
<proteinExistence type="predicted"/>
<reference evidence="2 3" key="1">
    <citation type="journal article" date="2019" name="Int. J. Syst. Evol. Microbiol.">
        <title>The Global Catalogue of Microorganisms (GCM) 10K type strain sequencing project: providing services to taxonomists for standard genome sequencing and annotation.</title>
        <authorList>
            <consortium name="The Broad Institute Genomics Platform"/>
            <consortium name="The Broad Institute Genome Sequencing Center for Infectious Disease"/>
            <person name="Wu L."/>
            <person name="Ma J."/>
        </authorList>
    </citation>
    <scope>NUCLEOTIDE SEQUENCE [LARGE SCALE GENOMIC DNA]</scope>
    <source>
        <strain evidence="2 3">JCM 14162</strain>
    </source>
</reference>
<evidence type="ECO:0000256" key="1">
    <source>
        <dbReference type="SAM" id="Phobius"/>
    </source>
</evidence>
<gene>
    <name evidence="2" type="ORF">GCM10009096_00990</name>
</gene>
<organism evidence="2 3">
    <name type="scientific">Parasphingorhabdus litoris</name>
    <dbReference type="NCBI Taxonomy" id="394733"/>
    <lineage>
        <taxon>Bacteria</taxon>
        <taxon>Pseudomonadati</taxon>
        <taxon>Pseudomonadota</taxon>
        <taxon>Alphaproteobacteria</taxon>
        <taxon>Sphingomonadales</taxon>
        <taxon>Sphingomonadaceae</taxon>
        <taxon>Parasphingorhabdus</taxon>
    </lineage>
</organism>
<feature type="transmembrane region" description="Helical" evidence="1">
    <location>
        <begin position="20"/>
        <end position="40"/>
    </location>
</feature>